<feature type="region of interest" description="Disordered" evidence="2">
    <location>
        <begin position="32"/>
        <end position="66"/>
    </location>
</feature>
<dbReference type="AlphaFoldDB" id="A0AAN6S788"/>
<dbReference type="PANTHER" id="PTHR12184:SF1">
    <property type="entry name" value="UBIQUINOL-CYTOCHROME-C REDUCTASE COMPLEX ASSEMBLY FACTOR 1"/>
    <property type="match status" value="1"/>
</dbReference>
<keyword evidence="5" id="KW-1185">Reference proteome</keyword>
<dbReference type="Pfam" id="PF03981">
    <property type="entry name" value="Ubiq_cyt_C_chap"/>
    <property type="match status" value="1"/>
</dbReference>
<reference evidence="5" key="1">
    <citation type="journal article" date="2023" name="Mol. Phylogenet. Evol.">
        <title>Genome-scale phylogeny and comparative genomics of the fungal order Sordariales.</title>
        <authorList>
            <person name="Hensen N."/>
            <person name="Bonometti L."/>
            <person name="Westerberg I."/>
            <person name="Brannstrom I.O."/>
            <person name="Guillou S."/>
            <person name="Cros-Aarteil S."/>
            <person name="Calhoun S."/>
            <person name="Haridas S."/>
            <person name="Kuo A."/>
            <person name="Mondo S."/>
            <person name="Pangilinan J."/>
            <person name="Riley R."/>
            <person name="LaButti K."/>
            <person name="Andreopoulos B."/>
            <person name="Lipzen A."/>
            <person name="Chen C."/>
            <person name="Yan M."/>
            <person name="Daum C."/>
            <person name="Ng V."/>
            <person name="Clum A."/>
            <person name="Steindorff A."/>
            <person name="Ohm R.A."/>
            <person name="Martin F."/>
            <person name="Silar P."/>
            <person name="Natvig D.O."/>
            <person name="Lalanne C."/>
            <person name="Gautier V."/>
            <person name="Ament-Velasquez S.L."/>
            <person name="Kruys A."/>
            <person name="Hutchinson M.I."/>
            <person name="Powell A.J."/>
            <person name="Barry K."/>
            <person name="Miller A.N."/>
            <person name="Grigoriev I.V."/>
            <person name="Debuchy R."/>
            <person name="Gladieux P."/>
            <person name="Hiltunen Thoren M."/>
            <person name="Johannesson H."/>
        </authorList>
    </citation>
    <scope>NUCLEOTIDE SEQUENCE [LARGE SCALE GENOMIC DNA]</scope>
    <source>
        <strain evidence="5">CBS 340.73</strain>
    </source>
</reference>
<evidence type="ECO:0000256" key="1">
    <source>
        <dbReference type="ARBA" id="ARBA00006407"/>
    </source>
</evidence>
<evidence type="ECO:0000259" key="3">
    <source>
        <dbReference type="Pfam" id="PF03981"/>
    </source>
</evidence>
<evidence type="ECO:0000313" key="4">
    <source>
        <dbReference type="EMBL" id="KAK3943025.1"/>
    </source>
</evidence>
<evidence type="ECO:0000256" key="2">
    <source>
        <dbReference type="SAM" id="MobiDB-lite"/>
    </source>
</evidence>
<dbReference type="Proteomes" id="UP001303473">
    <property type="component" value="Unassembled WGS sequence"/>
</dbReference>
<feature type="compositionally biased region" description="Basic and acidic residues" evidence="2">
    <location>
        <begin position="57"/>
        <end position="66"/>
    </location>
</feature>
<feature type="domain" description="Ubiquinol-cytochrome c chaperone" evidence="3">
    <location>
        <begin position="145"/>
        <end position="285"/>
    </location>
</feature>
<dbReference type="GO" id="GO:0005739">
    <property type="term" value="C:mitochondrion"/>
    <property type="evidence" value="ECO:0007669"/>
    <property type="project" value="TreeGrafter"/>
</dbReference>
<proteinExistence type="inferred from homology"/>
<evidence type="ECO:0000313" key="5">
    <source>
        <dbReference type="Proteomes" id="UP001303473"/>
    </source>
</evidence>
<name>A0AAN6S788_9PEZI</name>
<comment type="similarity">
    <text evidence="1">Belongs to the CBP3 family.</text>
</comment>
<dbReference type="PANTHER" id="PTHR12184">
    <property type="entry name" value="UBIQUINOL-CYTOCHROME C REDUCTASE COMPLEX ASSEMBLY FACTOR 1 FAMILY MEMBER"/>
    <property type="match status" value="1"/>
</dbReference>
<dbReference type="GO" id="GO:0034551">
    <property type="term" value="P:mitochondrial respiratory chain complex III assembly"/>
    <property type="evidence" value="ECO:0007669"/>
    <property type="project" value="TreeGrafter"/>
</dbReference>
<accession>A0AAN6S788</accession>
<comment type="caution">
    <text evidence="4">The sequence shown here is derived from an EMBL/GenBank/DDBJ whole genome shotgun (WGS) entry which is preliminary data.</text>
</comment>
<dbReference type="InterPro" id="IPR021150">
    <property type="entry name" value="Ubiq_cyt_c_chap"/>
</dbReference>
<organism evidence="4 5">
    <name type="scientific">Diplogelasinospora grovesii</name>
    <dbReference type="NCBI Taxonomy" id="303347"/>
    <lineage>
        <taxon>Eukaryota</taxon>
        <taxon>Fungi</taxon>
        <taxon>Dikarya</taxon>
        <taxon>Ascomycota</taxon>
        <taxon>Pezizomycotina</taxon>
        <taxon>Sordariomycetes</taxon>
        <taxon>Sordariomycetidae</taxon>
        <taxon>Sordariales</taxon>
        <taxon>Diplogelasinosporaceae</taxon>
        <taxon>Diplogelasinospora</taxon>
    </lineage>
</organism>
<dbReference type="EMBL" id="MU853769">
    <property type="protein sequence ID" value="KAK3943025.1"/>
    <property type="molecule type" value="Genomic_DNA"/>
</dbReference>
<dbReference type="InterPro" id="IPR007129">
    <property type="entry name" value="Ubiqinol_cyt_c_chaperone_CPB3"/>
</dbReference>
<gene>
    <name evidence="4" type="ORF">QBC46DRAFT_54175</name>
</gene>
<protein>
    <submittedName>
        <fullName evidence="4">Ubiquinol-cytochrome C chaperone-domain-containing protein</fullName>
    </submittedName>
</protein>
<sequence>MACRSCRLNLGLVPLSPRRAVDKRLAQQIFAASQQQQQQTRRLHKTPTRCQQPAPEPNHHHPSAGERVKGGLQKMIFEPMAEKLATVARKTTQPYIVYGATERMYKTCAAQAEYNITKEARRAGQVKTTAEGEEIGVGGGMWHDDFGLLPTFSTWAHVTMLHMYLLVVRLRCLDRDAHHLWQAQLVDHFFHQAEDKMDVVHDMASRTLRQRYLQDLFVQWRGVLLAYDEGVVKGDAVLASAVWRNLFKAREDVDLRTLAAVVSWMRLCLKNLDQMQDAALTIHGPSVFKWPAAKELLGVDKPARALDGIYKETPQKHSTSS</sequence>